<comment type="caution">
    <text evidence="1">The sequence shown here is derived from an EMBL/GenBank/DDBJ whole genome shotgun (WGS) entry which is preliminary data.</text>
</comment>
<protein>
    <submittedName>
        <fullName evidence="1">Uncharacterized protein</fullName>
    </submittedName>
</protein>
<reference evidence="1" key="1">
    <citation type="submission" date="2022-10" db="EMBL/GenBank/DDBJ databases">
        <title>Streptomyces beihaiensis sp. nov., a chitin degrading actinobacterium, isolated from shrimp pond soil.</title>
        <authorList>
            <person name="Xie J."/>
            <person name="Shen N."/>
        </authorList>
    </citation>
    <scope>NUCLEOTIDE SEQUENCE</scope>
    <source>
        <strain evidence="1">GXMU-J5</strain>
    </source>
</reference>
<gene>
    <name evidence="1" type="ORF">OFY01_28945</name>
</gene>
<accession>A0ABT3U324</accession>
<dbReference type="EMBL" id="JAPHNL010000320">
    <property type="protein sequence ID" value="MCX3063714.1"/>
    <property type="molecule type" value="Genomic_DNA"/>
</dbReference>
<evidence type="ECO:0000313" key="1">
    <source>
        <dbReference type="EMBL" id="MCX3063714.1"/>
    </source>
</evidence>
<dbReference type="RefSeq" id="WP_266604877.1">
    <property type="nucleotide sequence ID" value="NZ_JAPHNL010000320.1"/>
</dbReference>
<evidence type="ECO:0000313" key="2">
    <source>
        <dbReference type="Proteomes" id="UP001163064"/>
    </source>
</evidence>
<sequence length="259" mass="29036">MRRRATKAPASTTEDNASWTSIFTDRLKSMDPVLPFTAEIRVTWRRASGTASANRHTAPRLAREKIEEAAARCDVLRPKAAEQDISVAVQEQLPLVAGGVVVTDVQVRITVEDAIREAALRTERLRQGCQRQEERIRRDHELDELARRQVRAREAFLREEILANPATARLYGLLEGASKHWSRLGGPPEGTDLETLVREVRQWQPGQQWVTVAQLLHDFVAGLTEEGRKELLTILADAVRAFGDENTAHRLALLSGEAQ</sequence>
<keyword evidence="2" id="KW-1185">Reference proteome</keyword>
<proteinExistence type="predicted"/>
<name>A0ABT3U324_9ACTN</name>
<organism evidence="1 2">
    <name type="scientific">Streptomyces beihaiensis</name>
    <dbReference type="NCBI Taxonomy" id="2984495"/>
    <lineage>
        <taxon>Bacteria</taxon>
        <taxon>Bacillati</taxon>
        <taxon>Actinomycetota</taxon>
        <taxon>Actinomycetes</taxon>
        <taxon>Kitasatosporales</taxon>
        <taxon>Streptomycetaceae</taxon>
        <taxon>Streptomyces</taxon>
    </lineage>
</organism>
<dbReference type="Proteomes" id="UP001163064">
    <property type="component" value="Unassembled WGS sequence"/>
</dbReference>